<feature type="domain" description="KIB1-4 beta-propeller" evidence="1">
    <location>
        <begin position="73"/>
        <end position="141"/>
    </location>
</feature>
<evidence type="ECO:0000313" key="3">
    <source>
        <dbReference type="Proteomes" id="UP001472677"/>
    </source>
</evidence>
<protein>
    <recommendedName>
        <fullName evidence="1">KIB1-4 beta-propeller domain-containing protein</fullName>
    </recommendedName>
</protein>
<reference evidence="2 3" key="1">
    <citation type="journal article" date="2024" name="G3 (Bethesda)">
        <title>Genome assembly of Hibiscus sabdariffa L. provides insights into metabolisms of medicinal natural products.</title>
        <authorList>
            <person name="Kim T."/>
        </authorList>
    </citation>
    <scope>NUCLEOTIDE SEQUENCE [LARGE SCALE GENOMIC DNA]</scope>
    <source>
        <strain evidence="2">TK-2024</strain>
        <tissue evidence="2">Old leaves</tissue>
    </source>
</reference>
<dbReference type="InterPro" id="IPR050942">
    <property type="entry name" value="F-box_BR-signaling"/>
</dbReference>
<organism evidence="2 3">
    <name type="scientific">Hibiscus sabdariffa</name>
    <name type="common">roselle</name>
    <dbReference type="NCBI Taxonomy" id="183260"/>
    <lineage>
        <taxon>Eukaryota</taxon>
        <taxon>Viridiplantae</taxon>
        <taxon>Streptophyta</taxon>
        <taxon>Embryophyta</taxon>
        <taxon>Tracheophyta</taxon>
        <taxon>Spermatophyta</taxon>
        <taxon>Magnoliopsida</taxon>
        <taxon>eudicotyledons</taxon>
        <taxon>Gunneridae</taxon>
        <taxon>Pentapetalae</taxon>
        <taxon>rosids</taxon>
        <taxon>malvids</taxon>
        <taxon>Malvales</taxon>
        <taxon>Malvaceae</taxon>
        <taxon>Malvoideae</taxon>
        <taxon>Hibiscus</taxon>
    </lineage>
</organism>
<accession>A0ABR2AZV8</accession>
<proteinExistence type="predicted"/>
<gene>
    <name evidence="2" type="ORF">V6N12_042737</name>
</gene>
<evidence type="ECO:0000259" key="1">
    <source>
        <dbReference type="Pfam" id="PF03478"/>
    </source>
</evidence>
<keyword evidence="3" id="KW-1185">Reference proteome</keyword>
<dbReference type="Proteomes" id="UP001472677">
    <property type="component" value="Unassembled WGS sequence"/>
</dbReference>
<sequence length="271" mass="30784">MFQVGARGKFELDWEYLPVPCLVLILEKIHVPIAQVQFGAVSRHWHSVFKTFLDYRRQANPVPLLLIPSKKIYSLQAKSKVSEIEFSKPYAWRCCGSCYGWLATIDDSLIMTLSNPFKKAHSILLPRLDFLRLVSFNVNGETSGSAELKVLRRQNYSSDGSYLVKSSMGNLYSIHSGELVESIDGDVVFVGDNQTLSVSALDFPEGQPNSIYFTDDAFKLGYRLFGSQDNGIFHLKDKSFTQYYRFKSSHKNLPPYIWILPPGQFKSTLSN</sequence>
<dbReference type="PANTHER" id="PTHR44259:SF93">
    <property type="entry name" value="PROTEIN, PUTATIVE (DUF295)-RELATED"/>
    <property type="match status" value="1"/>
</dbReference>
<dbReference type="Pfam" id="PF03478">
    <property type="entry name" value="Beta-prop_KIB1-4"/>
    <property type="match status" value="2"/>
</dbReference>
<comment type="caution">
    <text evidence="2">The sequence shown here is derived from an EMBL/GenBank/DDBJ whole genome shotgun (WGS) entry which is preliminary data.</text>
</comment>
<dbReference type="PANTHER" id="PTHR44259">
    <property type="entry name" value="OS07G0183000 PROTEIN-RELATED"/>
    <property type="match status" value="1"/>
</dbReference>
<dbReference type="EMBL" id="JBBPBM010000226">
    <property type="protein sequence ID" value="KAK8499902.1"/>
    <property type="molecule type" value="Genomic_DNA"/>
</dbReference>
<dbReference type="InterPro" id="IPR005174">
    <property type="entry name" value="KIB1-4_b-propeller"/>
</dbReference>
<feature type="domain" description="KIB1-4 beta-propeller" evidence="1">
    <location>
        <begin position="178"/>
        <end position="233"/>
    </location>
</feature>
<evidence type="ECO:0000313" key="2">
    <source>
        <dbReference type="EMBL" id="KAK8499902.1"/>
    </source>
</evidence>
<name>A0ABR2AZV8_9ROSI</name>